<feature type="region of interest" description="Disordered" evidence="2">
    <location>
        <begin position="2055"/>
        <end position="2075"/>
    </location>
</feature>
<feature type="compositionally biased region" description="Pro residues" evidence="2">
    <location>
        <begin position="472"/>
        <end position="557"/>
    </location>
</feature>
<feature type="region of interest" description="Disordered" evidence="2">
    <location>
        <begin position="1872"/>
        <end position="1979"/>
    </location>
</feature>
<feature type="compositionally biased region" description="Low complexity" evidence="2">
    <location>
        <begin position="2174"/>
        <end position="2189"/>
    </location>
</feature>
<feature type="compositionally biased region" description="Basic and acidic residues" evidence="2">
    <location>
        <begin position="3030"/>
        <end position="3040"/>
    </location>
</feature>
<feature type="compositionally biased region" description="Low complexity" evidence="2">
    <location>
        <begin position="1967"/>
        <end position="1979"/>
    </location>
</feature>
<comment type="caution">
    <text evidence="5">The sequence shown here is derived from an EMBL/GenBank/DDBJ whole genome shotgun (WGS) entry which is preliminary data.</text>
</comment>
<dbReference type="GO" id="GO:0030041">
    <property type="term" value="P:actin filament polymerization"/>
    <property type="evidence" value="ECO:0007669"/>
    <property type="project" value="TreeGrafter"/>
</dbReference>
<feature type="compositionally biased region" description="Polar residues" evidence="2">
    <location>
        <begin position="1909"/>
        <end position="1919"/>
    </location>
</feature>
<feature type="compositionally biased region" description="Pro residues" evidence="2">
    <location>
        <begin position="882"/>
        <end position="900"/>
    </location>
</feature>
<keyword evidence="3" id="KW-0812">Transmembrane</keyword>
<feature type="region of interest" description="Disordered" evidence="2">
    <location>
        <begin position="1184"/>
        <end position="1242"/>
    </location>
</feature>
<feature type="compositionally biased region" description="Low complexity" evidence="2">
    <location>
        <begin position="1194"/>
        <end position="1209"/>
    </location>
</feature>
<dbReference type="Pfam" id="PF00560">
    <property type="entry name" value="LRR_1"/>
    <property type="match status" value="1"/>
</dbReference>
<feature type="compositionally biased region" description="Basic and acidic residues" evidence="2">
    <location>
        <begin position="2199"/>
        <end position="2212"/>
    </location>
</feature>
<keyword evidence="4" id="KW-0732">Signal</keyword>
<feature type="region of interest" description="Disordered" evidence="2">
    <location>
        <begin position="2443"/>
        <end position="2486"/>
    </location>
</feature>
<feature type="compositionally biased region" description="Pro residues" evidence="2">
    <location>
        <begin position="2319"/>
        <end position="2329"/>
    </location>
</feature>
<dbReference type="GO" id="GO:0005930">
    <property type="term" value="C:axoneme"/>
    <property type="evidence" value="ECO:0007669"/>
    <property type="project" value="UniProtKB-SubCell"/>
</dbReference>
<feature type="region of interest" description="Disordered" evidence="2">
    <location>
        <begin position="2282"/>
        <end position="2383"/>
    </location>
</feature>
<keyword evidence="3" id="KW-0472">Membrane</keyword>
<dbReference type="OrthoDB" id="544346at2759"/>
<feature type="transmembrane region" description="Helical" evidence="3">
    <location>
        <begin position="2596"/>
        <end position="2615"/>
    </location>
</feature>
<feature type="compositionally biased region" description="Low complexity" evidence="2">
    <location>
        <begin position="1804"/>
        <end position="1828"/>
    </location>
</feature>
<dbReference type="SUPFAM" id="SSF52058">
    <property type="entry name" value="L domain-like"/>
    <property type="match status" value="1"/>
</dbReference>
<evidence type="ECO:0008006" key="7">
    <source>
        <dbReference type="Google" id="ProtNLM"/>
    </source>
</evidence>
<keyword evidence="6" id="KW-1185">Reference proteome</keyword>
<dbReference type="GO" id="GO:0005884">
    <property type="term" value="C:actin filament"/>
    <property type="evidence" value="ECO:0007669"/>
    <property type="project" value="TreeGrafter"/>
</dbReference>
<evidence type="ECO:0000313" key="5">
    <source>
        <dbReference type="EMBL" id="KAG2435266.1"/>
    </source>
</evidence>
<feature type="region of interest" description="Disordered" evidence="2">
    <location>
        <begin position="1125"/>
        <end position="1170"/>
    </location>
</feature>
<feature type="region of interest" description="Disordered" evidence="2">
    <location>
        <begin position="2820"/>
        <end position="2870"/>
    </location>
</feature>
<feature type="compositionally biased region" description="Basic and acidic residues" evidence="2">
    <location>
        <begin position="2502"/>
        <end position="2511"/>
    </location>
</feature>
<feature type="region of interest" description="Disordered" evidence="2">
    <location>
        <begin position="3024"/>
        <end position="3050"/>
    </location>
</feature>
<comment type="subcellular location">
    <subcellularLocation>
        <location evidence="1">Cytoplasm</location>
        <location evidence="1">Cytoskeleton</location>
        <location evidence="1">Cilium axoneme</location>
    </subcellularLocation>
</comment>
<keyword evidence="3" id="KW-1133">Transmembrane helix</keyword>
<feature type="compositionally biased region" description="Low complexity" evidence="2">
    <location>
        <begin position="2282"/>
        <end position="2291"/>
    </location>
</feature>
<feature type="region of interest" description="Disordered" evidence="2">
    <location>
        <begin position="1548"/>
        <end position="1700"/>
    </location>
</feature>
<dbReference type="Gene3D" id="3.80.10.10">
    <property type="entry name" value="Ribonuclease Inhibitor"/>
    <property type="match status" value="2"/>
</dbReference>
<dbReference type="PANTHER" id="PTHR45691:SF6">
    <property type="entry name" value="PROTEIN DIAPHANOUS"/>
    <property type="match status" value="1"/>
</dbReference>
<feature type="compositionally biased region" description="Low complexity" evidence="2">
    <location>
        <begin position="2826"/>
        <end position="2862"/>
    </location>
</feature>
<feature type="signal peptide" evidence="4">
    <location>
        <begin position="1"/>
        <end position="17"/>
    </location>
</feature>
<feature type="region of interest" description="Disordered" evidence="2">
    <location>
        <begin position="2114"/>
        <end position="2232"/>
    </location>
</feature>
<feature type="compositionally biased region" description="Polar residues" evidence="2">
    <location>
        <begin position="1214"/>
        <end position="1223"/>
    </location>
</feature>
<evidence type="ECO:0000256" key="2">
    <source>
        <dbReference type="SAM" id="MobiDB-lite"/>
    </source>
</evidence>
<feature type="chain" id="PRO_5032632291" description="Non-specific serine/threonine protein kinase" evidence="4">
    <location>
        <begin position="18"/>
        <end position="3316"/>
    </location>
</feature>
<feature type="region of interest" description="Disordered" evidence="2">
    <location>
        <begin position="1511"/>
        <end position="1536"/>
    </location>
</feature>
<feature type="compositionally biased region" description="Low complexity" evidence="2">
    <location>
        <begin position="1151"/>
        <end position="1163"/>
    </location>
</feature>
<feature type="region of interest" description="Disordered" evidence="2">
    <location>
        <begin position="2017"/>
        <end position="2037"/>
    </location>
</feature>
<accession>A0A835W480</accession>
<gene>
    <name evidence="5" type="ORF">HXX76_007344</name>
</gene>
<evidence type="ECO:0000313" key="6">
    <source>
        <dbReference type="Proteomes" id="UP000650467"/>
    </source>
</evidence>
<evidence type="ECO:0000256" key="1">
    <source>
        <dbReference type="ARBA" id="ARBA00004430"/>
    </source>
</evidence>
<evidence type="ECO:0000256" key="3">
    <source>
        <dbReference type="SAM" id="Phobius"/>
    </source>
</evidence>
<feature type="region of interest" description="Disordered" evidence="2">
    <location>
        <begin position="1804"/>
        <end position="1849"/>
    </location>
</feature>
<feature type="compositionally biased region" description="Gly residues" evidence="2">
    <location>
        <begin position="1665"/>
        <end position="1677"/>
    </location>
</feature>
<reference evidence="5" key="1">
    <citation type="journal article" date="2020" name="bioRxiv">
        <title>Comparative genomics of Chlamydomonas.</title>
        <authorList>
            <person name="Craig R.J."/>
            <person name="Hasan A.R."/>
            <person name="Ness R.W."/>
            <person name="Keightley P.D."/>
        </authorList>
    </citation>
    <scope>NUCLEOTIDE SEQUENCE</scope>
    <source>
        <strain evidence="5">SAG 7.73</strain>
    </source>
</reference>
<feature type="compositionally biased region" description="Pro residues" evidence="2">
    <location>
        <begin position="1225"/>
        <end position="1236"/>
    </location>
</feature>
<proteinExistence type="predicted"/>
<dbReference type="PROSITE" id="PS51450">
    <property type="entry name" value="LRR"/>
    <property type="match status" value="1"/>
</dbReference>
<dbReference type="PRINTS" id="PR01217">
    <property type="entry name" value="PRICHEXTENSN"/>
</dbReference>
<evidence type="ECO:0000256" key="4">
    <source>
        <dbReference type="SAM" id="SignalP"/>
    </source>
</evidence>
<feature type="region of interest" description="Disordered" evidence="2">
    <location>
        <begin position="455"/>
        <end position="557"/>
    </location>
</feature>
<protein>
    <recommendedName>
        <fullName evidence="7">Non-specific serine/threonine protein kinase</fullName>
    </recommendedName>
</protein>
<feature type="compositionally biased region" description="Gly residues" evidence="2">
    <location>
        <begin position="1596"/>
        <end position="1607"/>
    </location>
</feature>
<dbReference type="EMBL" id="JAEHOC010000015">
    <property type="protein sequence ID" value="KAG2435266.1"/>
    <property type="molecule type" value="Genomic_DNA"/>
</dbReference>
<dbReference type="PANTHER" id="PTHR45691">
    <property type="entry name" value="PROTEIN DIAPHANOUS"/>
    <property type="match status" value="1"/>
</dbReference>
<feature type="compositionally biased region" description="Low complexity" evidence="2">
    <location>
        <begin position="1630"/>
        <end position="1644"/>
    </location>
</feature>
<feature type="compositionally biased region" description="Acidic residues" evidence="2">
    <location>
        <begin position="1512"/>
        <end position="1522"/>
    </location>
</feature>
<dbReference type="Proteomes" id="UP000650467">
    <property type="component" value="Unassembled WGS sequence"/>
</dbReference>
<dbReference type="InterPro" id="IPR032675">
    <property type="entry name" value="LRR_dom_sf"/>
</dbReference>
<name>A0A835W480_CHLIN</name>
<organism evidence="5 6">
    <name type="scientific">Chlamydomonas incerta</name>
    <dbReference type="NCBI Taxonomy" id="51695"/>
    <lineage>
        <taxon>Eukaryota</taxon>
        <taxon>Viridiplantae</taxon>
        <taxon>Chlorophyta</taxon>
        <taxon>core chlorophytes</taxon>
        <taxon>Chlorophyceae</taxon>
        <taxon>CS clade</taxon>
        <taxon>Chlamydomonadales</taxon>
        <taxon>Chlamydomonadaceae</taxon>
        <taxon>Chlamydomonas</taxon>
    </lineage>
</organism>
<feature type="compositionally biased region" description="Polar residues" evidence="2">
    <location>
        <begin position="1125"/>
        <end position="1138"/>
    </location>
</feature>
<sequence length="3316" mass="332426">MALAALLVALGTRLVCLRSSDGVAVWEAALPTGQRWRLAVGAEAGLDTTVLAWQESTGYIVGYGDQGQRLWALDSPSPSHTAAVAIVPQLAPSGPTALLLEAGVEGRVKLRGFDGQPLVGWEADLAAVLGGGRVLALGSPLAAAPREGAAPAVLVPLLWRQQPEASDSTTMGVVAGLLQLTLESRQPQQHQRGHHELRTAGGLRLQAVLVSSWPVDRIQAESESADSADSAVFATAPECALLPAPEGAPAAAACVMAPADAISASRRDSEPAVASGAGGLLVVVDLASGGVRLTRRYPALPAGADVDAAGSGWALERPAAGYGAGTGPREEDSPLALLPLGVEAVAVAAAGAGACGCGQAVATVTELVALAPTGPVLRRARLCRCAAGSRGGAAAAVAEEVAVAAGVAAAADEDLLAAAAASPSAISAVAAEAPTVGMAGASAASIVVREMEGGAQAGAARRATRSLLQTDPPSPPSPQPPSPQPPAPPSPAPDLPPSPPDPPPAPPSPPAPPPRPPRPPAPPPRPPTPPSPPPRPPRPPVPPSPPFPSPPSPPPAPPPSPYACPAMMPGRAPASRTAAFYNASQLLNAEAESQRLAFLEAVPKVVPAPITVTLRCNISNAAPINLTALACEPQGRKRVGGLLLGDLRPYAANATELLCAATVPGTTVSRVVRTPTRVNVTDANGTVTTVTTYNETVVTTPAPSSSASGAASAPPAASGGAAGAALPAGSPILLSCNVSMDSNGTVAMVSQGVEPLVTFDTSSLARCRPVELAPSRPLNVTAFRCAAATTPSPVDVPVSPSGFDTHLSCDRFLSDAAVGRAGGAYDLQRQLTIALGDPQPLQALRRVLCPTEPCGAPASTALDVLSGYSRRAAIDVDLRVYSPPPPAPPNRRVSPPPPPPPAPNSIDWVLLFNLNSTYCLDLTAHAVPASAFYPPGGAGAPSPPPPAPVAAPPRSLGELFGSAFGGFSVMPAAAAAVCTPYGYDAYRMSHVSASGAGLRGRLGVEVLQDPLLLGDGMPVSNLVSLDLSNNSISGFLPNGSSLTPYHVNGTGPGPFTGIDFPCLFWNLSRNQLVGGLPPRFYLHSALVVDLSRNGLSGPLPENWTLLETAVVLDLSGNNLNGTLPASWATNLGTPSGLTNRPDYYGLRRRLGAGSSSRGRGSSGHSPDDSRWQELQEHAHWLGLNDDGLDKRADGSSSSHSSSGSSSSSSHSRRLQQIGTSDGSASPPPPSPPPPGKPARHRGMHSLLLSGNRLSGPLPEAWLNLAVAELDLSYNQLTGKVPTDWSGVGSMVRLDLRGNAGLYGTIRGISWPDLLRVAKTAGTQVVLEPDQVLDGFPRAALWATLMAAVLDGRLSLVNVRRPAVLQEDLAEICDIFRSYRAYQQQGEAAPARDLHGAIDSLALGRGLWVRSANASDPAFPPPGTPSAPTGPLYGLMAEFAAWVAGPAPVPQDLEWLPRPEEWCYDRNVAVLLRPVLGLWLPVLLVVAAMLAPVPLYYYWQKRDKEFEEHGYDMDLDDEDDEDDQHGGGGEGPAASGPSFAARLMSRLQSVARRDPSRRGILAGGDKDEGGGDVGAEEGEKARVGGLGTGKSMRKRGVGGVRFAGGGDGDGAEEGAGESERPSGQKAGDGGETAAASTAAPTAEPSKAGADGWAVGLSRKSVTTGGHPAGGGGADGAGGTLPPLNQVATLPAPSPEQMLPARSRASLTAAGVLGWGRGSAFASRAASVAADSGPGTPKAAGAASRGPSAFFSPAPVAGAGAGAGAGPVAEAAEDDAAAAARASATGGTPAGGGRGGLRALLARTGDSRNGARPAGAPATPPAGAAAAAAAQPPPPPAATPPGRGGRSSLLAPMPAATAAPGVRPDVTTPIAALKTGGLDQDDVTPPTATSGRTASIIHAGPRLPVPDLGSEPSSPTLEQSYSKGSGPASAAMPSSPSKKPLLLNGLKGGPSGRSVAAPSGVTSRADSLAGGASTGSVPGGAVVAGGGGRRALLASTNGSSNSNAGAGAGVQLVRPPSQSQLLPMPVAPGGTGPPMLRPMSRDLGLVASLQGGSFSGAGSFTTGGRLMTPPGRRGRRMSQQLLQAELAAEHSSATDGGVAGSGLSSSAVAAVARSRPSFTGQPAGPLAGLLGGGSGAARRMSNMGELPPELQPTPGHSGVVPHLRATTPPVEPPPAAEAAVAAPSGPSFASSGGAGAPPHRKLSDAEMMEGRDGPKPAPGIHSGRSRPKKGLSNAAAAKDAAAAAVAAEAEAGAGAAGDDVVPSAAGMPAVSAADAAAAAAAERPSGGSLAAGRPGSGGRGSLAAGRRSDSIASASGEELHLPPPPPQPPVSINPALGRVMSAGKEHAPPSPEASGKLAHKPPKPPRGAGAHVAPEPPPPVSTPNAVGDAAVAAAATISAAGAAAPPEPKTPSKAPVVPSVPAAVAAAAAANAAAAAAAAGGAAASARSSESGGFGRGSDAGTAKSDDEGFRAASMARRSHSVRSTRGAAAALVPGSALSVSRKGAWDRSRRGSGDGGGADGAATAPPEPQLITVGPPPAPPSKPKKDKVQRHPLEHVCFYYWLAWDFLSPRLGSLIYLFSIGSDAYFIGAYVSPNFNVAPPVVVGMILLIFFSLSWVIRLHVAWGISIKASWIAGLLTFPLGVPYELGWDVVTVVCAFIIGSPELFNKSIRGFAHLCCGGRPGCFSLAPNLRVFRMKLLLEPFANALLQGIVQSTFYMVSYRSGFVIPPQVYLISAVASATSLLKAAAALHHYAYSGVPLIDVLRQRGEYFNAELLRLDALEDVQDMEALKKQDAVSLVHRVMGLRAASIASRVRIAPEDGISRRGTSVMPSAATSAAVSPAPSRPVSRPASRPASAKGAAPPGAEKKDGDAAAAAAGAAAGGGGEIEVEGRTKSAAALFSAMFARKASRTNLQAGGGEAGAAGGEAGVSAAPSRVGSARRIAGTALAAAAAALLGGAQEGAEAVSRAVSRANSARSMGRAKSFNKSFSGVPGGRLRFALSAKEAAEKAAADRELVAADKEAAALQAMDPMAPRKDGPKGRYGDSVPKPSAPNAFFGSSEDRPEYHQTVNPLTLFNAAGAKSFASRWKGKAADARSAADAAATAATLAATGGAFTTLGASNQGQQSGLEALLRPLSTRPGGAATLAPMSPAGYGAMGAYGAAAMPMGAAAYAAAPYSPAAAQYSPAQYAQYAQQYAAAQQQQQQYTPEQYAQYAQQYAAAQQQQQQYTPEQYAQYAAMYGTAGAGSFAQGSASMAASAGAAAATPAAAAAPAAAATPAAQYDQAAYAQQYAAYYAALQQQQSQQYGGAGAGAGPSGTQ</sequence>
<dbReference type="InterPro" id="IPR051412">
    <property type="entry name" value="Formin_Homology_Diaphanous_sf"/>
</dbReference>
<dbReference type="InterPro" id="IPR001611">
    <property type="entry name" value="Leu-rich_rpt"/>
</dbReference>
<feature type="transmembrane region" description="Helical" evidence="3">
    <location>
        <begin position="2573"/>
        <end position="2590"/>
    </location>
</feature>
<feature type="region of interest" description="Disordered" evidence="2">
    <location>
        <begin position="879"/>
        <end position="900"/>
    </location>
</feature>
<feature type="compositionally biased region" description="Low complexity" evidence="2">
    <location>
        <begin position="1920"/>
        <end position="1943"/>
    </location>
</feature>
<feature type="region of interest" description="Disordered" evidence="2">
    <location>
        <begin position="700"/>
        <end position="721"/>
    </location>
</feature>
<feature type="region of interest" description="Disordered" evidence="2">
    <location>
        <begin position="2500"/>
        <end position="2546"/>
    </location>
</feature>